<protein>
    <recommendedName>
        <fullName evidence="9">Acyl-CoA dehydrogenase</fullName>
    </recommendedName>
</protein>
<reference evidence="8" key="1">
    <citation type="submission" date="2018-05" db="EMBL/GenBank/DDBJ databases">
        <authorList>
            <person name="Lanie J.A."/>
            <person name="Ng W.-L."/>
            <person name="Kazmierczak K.M."/>
            <person name="Andrzejewski T.M."/>
            <person name="Davidsen T.M."/>
            <person name="Wayne K.J."/>
            <person name="Tettelin H."/>
            <person name="Glass J.I."/>
            <person name="Rusch D."/>
            <person name="Podicherti R."/>
            <person name="Tsui H.-C.T."/>
            <person name="Winkler M.E."/>
        </authorList>
    </citation>
    <scope>NUCLEOTIDE SEQUENCE</scope>
</reference>
<dbReference type="InterPro" id="IPR013786">
    <property type="entry name" value="AcylCoA_DH/ox_N"/>
</dbReference>
<gene>
    <name evidence="8" type="ORF">METZ01_LOCUS36929</name>
</gene>
<organism evidence="8">
    <name type="scientific">marine metagenome</name>
    <dbReference type="NCBI Taxonomy" id="408172"/>
    <lineage>
        <taxon>unclassified sequences</taxon>
        <taxon>metagenomes</taxon>
        <taxon>ecological metagenomes</taxon>
    </lineage>
</organism>
<dbReference type="InterPro" id="IPR046373">
    <property type="entry name" value="Acyl-CoA_Oxase/DH_mid-dom_sf"/>
</dbReference>
<dbReference type="SUPFAM" id="SSF56645">
    <property type="entry name" value="Acyl-CoA dehydrogenase NM domain-like"/>
    <property type="match status" value="1"/>
</dbReference>
<dbReference type="AlphaFoldDB" id="A0A381QXC7"/>
<dbReference type="InterPro" id="IPR009100">
    <property type="entry name" value="AcylCoA_DH/oxidase_NM_dom_sf"/>
</dbReference>
<keyword evidence="5" id="KW-0560">Oxidoreductase</keyword>
<accession>A0A381QXC7</accession>
<feature type="domain" description="Acyl-CoA dehydrogenase/oxidase N-terminal" evidence="7">
    <location>
        <begin position="6"/>
        <end position="118"/>
    </location>
</feature>
<dbReference type="PANTHER" id="PTHR43884:SF20">
    <property type="entry name" value="ACYL-COA DEHYDROGENASE FADE28"/>
    <property type="match status" value="1"/>
</dbReference>
<keyword evidence="3" id="KW-0285">Flavoprotein</keyword>
<evidence type="ECO:0000256" key="4">
    <source>
        <dbReference type="ARBA" id="ARBA00022827"/>
    </source>
</evidence>
<dbReference type="InterPro" id="IPR009075">
    <property type="entry name" value="AcylCo_DH/oxidase_C"/>
</dbReference>
<evidence type="ECO:0000259" key="6">
    <source>
        <dbReference type="Pfam" id="PF00441"/>
    </source>
</evidence>
<dbReference type="Pfam" id="PF00441">
    <property type="entry name" value="Acyl-CoA_dh_1"/>
    <property type="match status" value="1"/>
</dbReference>
<dbReference type="EMBL" id="UINC01001580">
    <property type="protein sequence ID" value="SUZ84075.1"/>
    <property type="molecule type" value="Genomic_DNA"/>
</dbReference>
<evidence type="ECO:0000256" key="1">
    <source>
        <dbReference type="ARBA" id="ARBA00001974"/>
    </source>
</evidence>
<comment type="similarity">
    <text evidence="2">Belongs to the acyl-CoA dehydrogenase family.</text>
</comment>
<evidence type="ECO:0000256" key="2">
    <source>
        <dbReference type="ARBA" id="ARBA00009347"/>
    </source>
</evidence>
<comment type="cofactor">
    <cofactor evidence="1">
        <name>FAD</name>
        <dbReference type="ChEBI" id="CHEBI:57692"/>
    </cofactor>
</comment>
<sequence>MNFDFSEDQKLLKEQVSRFLQDKCSLDIARSILESDEQYSKEVWKGLVELGLTGTTIPEEYGGLGLGALELCVIAEELGRFAAPVPFSSSVYLATEAIKLYGTSEQKELWLPKLASGEIIATFALSESASEPSEKNINTTIIGNKLNGKKLPVPDGSYADICVVVVRDKGSNTISLALVEMNSKGITKNELKTLDPSRNHAELIFKDSPAEIMETGSESWLCVEKCLDTAAILIAFEQIGGAEASLNMAKEYALDRYAFGRQIGSYQAIKHKLADMYVKIELAKSNCYYGAMMLNDDGGDFKIAAAASRVAATDAFNFAAQENIQTHGGIGFTWEANTQFFYRRSQVLGLALGGLTTWKNKLVNQLEEKNIA</sequence>
<dbReference type="Pfam" id="PF02771">
    <property type="entry name" value="Acyl-CoA_dh_N"/>
    <property type="match status" value="1"/>
</dbReference>
<dbReference type="CDD" id="cd00567">
    <property type="entry name" value="ACAD"/>
    <property type="match status" value="1"/>
</dbReference>
<dbReference type="GO" id="GO:0050660">
    <property type="term" value="F:flavin adenine dinucleotide binding"/>
    <property type="evidence" value="ECO:0007669"/>
    <property type="project" value="InterPro"/>
</dbReference>
<evidence type="ECO:0008006" key="9">
    <source>
        <dbReference type="Google" id="ProtNLM"/>
    </source>
</evidence>
<dbReference type="PANTHER" id="PTHR43884">
    <property type="entry name" value="ACYL-COA DEHYDROGENASE"/>
    <property type="match status" value="1"/>
</dbReference>
<dbReference type="InterPro" id="IPR037069">
    <property type="entry name" value="AcylCoA_DH/ox_N_sf"/>
</dbReference>
<feature type="domain" description="Acyl-CoA dehydrogenase/oxidase C-terminal" evidence="6">
    <location>
        <begin position="222"/>
        <end position="351"/>
    </location>
</feature>
<keyword evidence="4" id="KW-0274">FAD</keyword>
<proteinExistence type="inferred from homology"/>
<name>A0A381QXC7_9ZZZZ</name>
<evidence type="ECO:0000259" key="7">
    <source>
        <dbReference type="Pfam" id="PF02771"/>
    </source>
</evidence>
<dbReference type="Gene3D" id="1.20.140.10">
    <property type="entry name" value="Butyryl-CoA Dehydrogenase, subunit A, domain 3"/>
    <property type="match status" value="1"/>
</dbReference>
<evidence type="ECO:0000256" key="3">
    <source>
        <dbReference type="ARBA" id="ARBA00022630"/>
    </source>
</evidence>
<dbReference type="InterPro" id="IPR036250">
    <property type="entry name" value="AcylCo_DH-like_C"/>
</dbReference>
<evidence type="ECO:0000256" key="5">
    <source>
        <dbReference type="ARBA" id="ARBA00023002"/>
    </source>
</evidence>
<dbReference type="GO" id="GO:0003995">
    <property type="term" value="F:acyl-CoA dehydrogenase activity"/>
    <property type="evidence" value="ECO:0007669"/>
    <property type="project" value="TreeGrafter"/>
</dbReference>
<evidence type="ECO:0000313" key="8">
    <source>
        <dbReference type="EMBL" id="SUZ84075.1"/>
    </source>
</evidence>
<dbReference type="Gene3D" id="2.40.110.10">
    <property type="entry name" value="Butyryl-CoA Dehydrogenase, subunit A, domain 2"/>
    <property type="match status" value="1"/>
</dbReference>
<dbReference type="SUPFAM" id="SSF47203">
    <property type="entry name" value="Acyl-CoA dehydrogenase C-terminal domain-like"/>
    <property type="match status" value="1"/>
</dbReference>
<dbReference type="Gene3D" id="1.10.540.10">
    <property type="entry name" value="Acyl-CoA dehydrogenase/oxidase, N-terminal domain"/>
    <property type="match status" value="1"/>
</dbReference>